<keyword evidence="1" id="KW-0472">Membrane</keyword>
<keyword evidence="1" id="KW-1133">Transmembrane helix</keyword>
<dbReference type="AlphaFoldDB" id="A0A7W8TVA8"/>
<organism evidence="2 3">
    <name type="scientific">Neomicrococcus aestuarii</name>
    <dbReference type="NCBI Taxonomy" id="556325"/>
    <lineage>
        <taxon>Bacteria</taxon>
        <taxon>Bacillati</taxon>
        <taxon>Actinomycetota</taxon>
        <taxon>Actinomycetes</taxon>
        <taxon>Micrococcales</taxon>
        <taxon>Micrococcaceae</taxon>
        <taxon>Neomicrococcus</taxon>
    </lineage>
</organism>
<feature type="transmembrane region" description="Helical" evidence="1">
    <location>
        <begin position="20"/>
        <end position="41"/>
    </location>
</feature>
<accession>A0A7W8TVA8</accession>
<dbReference type="PROSITE" id="PS51318">
    <property type="entry name" value="TAT"/>
    <property type="match status" value="1"/>
</dbReference>
<evidence type="ECO:0000256" key="1">
    <source>
        <dbReference type="SAM" id="Phobius"/>
    </source>
</evidence>
<sequence>MSHHDSAETSRNSKPSRRRVVSAAAWSAPVIAAAGVAPFAAASTHSLLVGWADIYNQPLVGANLALFDATVDASVLEQRWPQTIRFTNPPTASSFTGPLTAQVTIAFTSGIAAIVSTGSYVGLTVNSVTSPSGTAEATIAGRSTTDNGSNPDTTNTFIDFGNHTIAPGASIDFAVTYRLAENAVTSLNALTTYSATVTAYEGTYAALGTSLGSETQPISALVLAGVLQ</sequence>
<comment type="caution">
    <text evidence="2">The sequence shown here is derived from an EMBL/GenBank/DDBJ whole genome shotgun (WGS) entry which is preliminary data.</text>
</comment>
<proteinExistence type="predicted"/>
<dbReference type="RefSeq" id="WP_183664850.1">
    <property type="nucleotide sequence ID" value="NZ_BAAARH010000013.1"/>
</dbReference>
<keyword evidence="1" id="KW-0812">Transmembrane</keyword>
<gene>
    <name evidence="2" type="ORF">HD598_001457</name>
</gene>
<evidence type="ECO:0000313" key="3">
    <source>
        <dbReference type="Proteomes" id="UP000580797"/>
    </source>
</evidence>
<evidence type="ECO:0000313" key="2">
    <source>
        <dbReference type="EMBL" id="MBB5512770.1"/>
    </source>
</evidence>
<protein>
    <submittedName>
        <fullName evidence="2">Uncharacterized protein</fullName>
    </submittedName>
</protein>
<dbReference type="InterPro" id="IPR006311">
    <property type="entry name" value="TAT_signal"/>
</dbReference>
<dbReference type="EMBL" id="JACHDR010000001">
    <property type="protein sequence ID" value="MBB5512770.1"/>
    <property type="molecule type" value="Genomic_DNA"/>
</dbReference>
<dbReference type="Proteomes" id="UP000580797">
    <property type="component" value="Unassembled WGS sequence"/>
</dbReference>
<name>A0A7W8TVA8_9MICC</name>
<reference evidence="2 3" key="1">
    <citation type="submission" date="2020-08" db="EMBL/GenBank/DDBJ databases">
        <title>Sequencing the genomes of 1000 actinobacteria strains.</title>
        <authorList>
            <person name="Klenk H.-P."/>
        </authorList>
    </citation>
    <scope>NUCLEOTIDE SEQUENCE [LARGE SCALE GENOMIC DNA]</scope>
    <source>
        <strain evidence="2 3">DSM 105783</strain>
    </source>
</reference>